<evidence type="ECO:0000313" key="4">
    <source>
        <dbReference type="Proteomes" id="UP001239782"/>
    </source>
</evidence>
<reference evidence="3 4" key="1">
    <citation type="submission" date="2023-08" db="EMBL/GenBank/DDBJ databases">
        <title>Pleionea litopenaei sp. nov., isolated from stomach of juvenile Litopenaeus vannamei.</title>
        <authorList>
            <person name="Rho A.M."/>
            <person name="Hwang C.Y."/>
        </authorList>
    </citation>
    <scope>NUCLEOTIDE SEQUENCE [LARGE SCALE GENOMIC DNA]</scope>
    <source>
        <strain evidence="3 4">HL-JVS1</strain>
    </source>
</reference>
<keyword evidence="2" id="KW-0678">Repressor</keyword>
<comment type="similarity">
    <text evidence="1 2">Belongs to the Iojap/RsfS family.</text>
</comment>
<dbReference type="Gene3D" id="3.30.460.10">
    <property type="entry name" value="Beta Polymerase, domain 2"/>
    <property type="match status" value="1"/>
</dbReference>
<dbReference type="GO" id="GO:0005737">
    <property type="term" value="C:cytoplasm"/>
    <property type="evidence" value="ECO:0007669"/>
    <property type="project" value="UniProtKB-SubCell"/>
</dbReference>
<accession>A0AA51X685</accession>
<comment type="subunit">
    <text evidence="2">Interacts with ribosomal protein uL14 (rplN).</text>
</comment>
<dbReference type="InterPro" id="IPR043519">
    <property type="entry name" value="NT_sf"/>
</dbReference>
<sequence length="110" mass="12385">MDSEALKEFVIEQLEDAKAQNINVIDVQDKTPITDYMIVCSGTSSRHVKSIAVQLVQKAKEQGKQPIGVEGEDTSEWVLVDFGDAIVHVMQANVRDYYQIERLWSNDLSS</sequence>
<dbReference type="HAMAP" id="MF_01477">
    <property type="entry name" value="Iojap_RsfS"/>
    <property type="match status" value="1"/>
</dbReference>
<dbReference type="KEGG" id="plei:Q9312_15175"/>
<keyword evidence="4" id="KW-1185">Reference proteome</keyword>
<name>A0AA51X685_9GAMM</name>
<protein>
    <recommendedName>
        <fullName evidence="2">Ribosomal silencing factor RsfS</fullName>
    </recommendedName>
</protein>
<evidence type="ECO:0000256" key="1">
    <source>
        <dbReference type="ARBA" id="ARBA00010574"/>
    </source>
</evidence>
<dbReference type="InterPro" id="IPR004394">
    <property type="entry name" value="Iojap/RsfS/C7orf30"/>
</dbReference>
<dbReference type="NCBIfam" id="TIGR00090">
    <property type="entry name" value="rsfS_iojap_ybeB"/>
    <property type="match status" value="1"/>
</dbReference>
<dbReference type="GO" id="GO:0043023">
    <property type="term" value="F:ribosomal large subunit binding"/>
    <property type="evidence" value="ECO:0007669"/>
    <property type="project" value="TreeGrafter"/>
</dbReference>
<keyword evidence="2" id="KW-0963">Cytoplasm</keyword>
<dbReference type="RefSeq" id="WP_309201706.1">
    <property type="nucleotide sequence ID" value="NZ_CP133548.1"/>
</dbReference>
<organism evidence="3 4">
    <name type="scientific">Pleionea litopenaei</name>
    <dbReference type="NCBI Taxonomy" id="3070815"/>
    <lineage>
        <taxon>Bacteria</taxon>
        <taxon>Pseudomonadati</taxon>
        <taxon>Pseudomonadota</taxon>
        <taxon>Gammaproteobacteria</taxon>
        <taxon>Oceanospirillales</taxon>
        <taxon>Pleioneaceae</taxon>
        <taxon>Pleionea</taxon>
    </lineage>
</organism>
<dbReference type="AlphaFoldDB" id="A0AA51X685"/>
<proteinExistence type="inferred from homology"/>
<gene>
    <name evidence="2 3" type="primary">rsfS</name>
    <name evidence="3" type="ORF">Q9312_15175</name>
</gene>
<keyword evidence="2" id="KW-0810">Translation regulation</keyword>
<dbReference type="SUPFAM" id="SSF81301">
    <property type="entry name" value="Nucleotidyltransferase"/>
    <property type="match status" value="1"/>
</dbReference>
<dbReference type="Pfam" id="PF02410">
    <property type="entry name" value="RsfS"/>
    <property type="match status" value="1"/>
</dbReference>
<comment type="function">
    <text evidence="2">Functions as a ribosomal silencing factor. Interacts with ribosomal protein uL14 (rplN), blocking formation of intersubunit bridge B8. Prevents association of the 30S and 50S ribosomal subunits and the formation of functional ribosomes, thus repressing translation.</text>
</comment>
<dbReference type="GO" id="GO:0042256">
    <property type="term" value="P:cytosolic ribosome assembly"/>
    <property type="evidence" value="ECO:0007669"/>
    <property type="project" value="UniProtKB-UniRule"/>
</dbReference>
<dbReference type="PANTHER" id="PTHR21043">
    <property type="entry name" value="IOJAP SUPERFAMILY ORTHOLOG"/>
    <property type="match status" value="1"/>
</dbReference>
<evidence type="ECO:0000256" key="2">
    <source>
        <dbReference type="HAMAP-Rule" id="MF_01477"/>
    </source>
</evidence>
<comment type="subcellular location">
    <subcellularLocation>
        <location evidence="2">Cytoplasm</location>
    </subcellularLocation>
</comment>
<dbReference type="GO" id="GO:0090071">
    <property type="term" value="P:negative regulation of ribosome biogenesis"/>
    <property type="evidence" value="ECO:0007669"/>
    <property type="project" value="UniProtKB-UniRule"/>
</dbReference>
<dbReference type="EMBL" id="CP133548">
    <property type="protein sequence ID" value="WMS86561.1"/>
    <property type="molecule type" value="Genomic_DNA"/>
</dbReference>
<evidence type="ECO:0000313" key="3">
    <source>
        <dbReference type="EMBL" id="WMS86561.1"/>
    </source>
</evidence>
<dbReference type="PANTHER" id="PTHR21043:SF0">
    <property type="entry name" value="MITOCHONDRIAL ASSEMBLY OF RIBOSOMAL LARGE SUBUNIT PROTEIN 1"/>
    <property type="match status" value="1"/>
</dbReference>
<dbReference type="GO" id="GO:0017148">
    <property type="term" value="P:negative regulation of translation"/>
    <property type="evidence" value="ECO:0007669"/>
    <property type="project" value="UniProtKB-UniRule"/>
</dbReference>
<dbReference type="Proteomes" id="UP001239782">
    <property type="component" value="Chromosome"/>
</dbReference>